<evidence type="ECO:0000256" key="1">
    <source>
        <dbReference type="ARBA" id="ARBA00004141"/>
    </source>
</evidence>
<proteinExistence type="inferred from homology"/>
<evidence type="ECO:0000256" key="3">
    <source>
        <dbReference type="ARBA" id="ARBA00022692"/>
    </source>
</evidence>
<dbReference type="GO" id="GO:0022857">
    <property type="term" value="F:transmembrane transporter activity"/>
    <property type="evidence" value="ECO:0007669"/>
    <property type="project" value="InterPro"/>
</dbReference>
<evidence type="ECO:0000256" key="6">
    <source>
        <dbReference type="RuleBase" id="RU363077"/>
    </source>
</evidence>
<dbReference type="InterPro" id="IPR030184">
    <property type="entry name" value="WAT1-related"/>
</dbReference>
<feature type="transmembrane region" description="Helical" evidence="6">
    <location>
        <begin position="279"/>
        <end position="300"/>
    </location>
</feature>
<reference evidence="8" key="1">
    <citation type="submission" date="2024-03" db="EMBL/GenBank/DDBJ databases">
        <title>WGS assembly of Saponaria officinalis var. Norfolk2.</title>
        <authorList>
            <person name="Jenkins J."/>
            <person name="Shu S."/>
            <person name="Grimwood J."/>
            <person name="Barry K."/>
            <person name="Goodstein D."/>
            <person name="Schmutz J."/>
            <person name="Leebens-Mack J."/>
            <person name="Osbourn A."/>
        </authorList>
    </citation>
    <scope>NUCLEOTIDE SEQUENCE [LARGE SCALE GENOMIC DNA]</scope>
    <source>
        <strain evidence="8">JIC</strain>
    </source>
</reference>
<dbReference type="InterPro" id="IPR037185">
    <property type="entry name" value="EmrE-like"/>
</dbReference>
<protein>
    <recommendedName>
        <fullName evidence="6">WAT1-related protein</fullName>
    </recommendedName>
</protein>
<evidence type="ECO:0000313" key="8">
    <source>
        <dbReference type="EMBL" id="KAK9713658.1"/>
    </source>
</evidence>
<comment type="caution">
    <text evidence="8">The sequence shown here is derived from an EMBL/GenBank/DDBJ whole genome shotgun (WGS) entry which is preliminary data.</text>
</comment>
<dbReference type="AlphaFoldDB" id="A0AAW1K9K6"/>
<evidence type="ECO:0000256" key="4">
    <source>
        <dbReference type="ARBA" id="ARBA00022989"/>
    </source>
</evidence>
<feature type="transmembrane region" description="Helical" evidence="6">
    <location>
        <begin position="133"/>
        <end position="153"/>
    </location>
</feature>
<feature type="transmembrane region" description="Helical" evidence="6">
    <location>
        <begin position="101"/>
        <end position="121"/>
    </location>
</feature>
<evidence type="ECO:0000256" key="5">
    <source>
        <dbReference type="ARBA" id="ARBA00023136"/>
    </source>
</evidence>
<accession>A0AAW1K9K6</accession>
<dbReference type="Proteomes" id="UP001443914">
    <property type="component" value="Unassembled WGS sequence"/>
</dbReference>
<dbReference type="SUPFAM" id="SSF103481">
    <property type="entry name" value="Multidrug resistance efflux transporter EmrE"/>
    <property type="match status" value="2"/>
</dbReference>
<keyword evidence="3 6" id="KW-0812">Transmembrane</keyword>
<dbReference type="PANTHER" id="PTHR31218">
    <property type="entry name" value="WAT1-RELATED PROTEIN"/>
    <property type="match status" value="1"/>
</dbReference>
<comment type="similarity">
    <text evidence="2 6">Belongs to the drug/metabolite transporter (DMT) superfamily. Plant drug/metabolite exporter (P-DME) (TC 2.A.7.4) family.</text>
</comment>
<keyword evidence="9" id="KW-1185">Reference proteome</keyword>
<feature type="transmembrane region" description="Helical" evidence="6">
    <location>
        <begin position="215"/>
        <end position="236"/>
    </location>
</feature>
<keyword evidence="4 6" id="KW-1133">Transmembrane helix</keyword>
<keyword evidence="5 6" id="KW-0472">Membrane</keyword>
<organism evidence="8 9">
    <name type="scientific">Saponaria officinalis</name>
    <name type="common">Common soapwort</name>
    <name type="synonym">Lychnis saponaria</name>
    <dbReference type="NCBI Taxonomy" id="3572"/>
    <lineage>
        <taxon>Eukaryota</taxon>
        <taxon>Viridiplantae</taxon>
        <taxon>Streptophyta</taxon>
        <taxon>Embryophyta</taxon>
        <taxon>Tracheophyta</taxon>
        <taxon>Spermatophyta</taxon>
        <taxon>Magnoliopsida</taxon>
        <taxon>eudicotyledons</taxon>
        <taxon>Gunneridae</taxon>
        <taxon>Pentapetalae</taxon>
        <taxon>Caryophyllales</taxon>
        <taxon>Caryophyllaceae</taxon>
        <taxon>Caryophylleae</taxon>
        <taxon>Saponaria</taxon>
    </lineage>
</organism>
<feature type="domain" description="EamA" evidence="7">
    <location>
        <begin position="11"/>
        <end position="149"/>
    </location>
</feature>
<evidence type="ECO:0000256" key="2">
    <source>
        <dbReference type="ARBA" id="ARBA00007635"/>
    </source>
</evidence>
<sequence>MSVTCQKCKPVVVILAVYFVMAVLNILFKKVVDEGKNELVIVTYRLTVGALFLTPVAYFFERKSVFKLTTPILFYLFFSALLGATLTQYLFLIGIQYTDAAYSTAFTNITPVLTFLLALPLRQENVNLRSKSGIAKVSGSLICIGGVILLILYRGFPLNHAEMLSHHTNTSNIAAKVNRQRNWILGSVFLVLSVLSWAAWFLIQARIGKIYPCKYKSTTVMSAFGAVQSGILSFAINRDVSLWFLSGKLQIFTVLLAGVFGSGLCYVGISWCVEQRGPVFTAAFTPFIQIFVMILDLTFFHEQIYFGRFVI</sequence>
<feature type="transmembrane region" description="Helical" evidence="6">
    <location>
        <begin position="40"/>
        <end position="60"/>
    </location>
</feature>
<evidence type="ECO:0000259" key="7">
    <source>
        <dbReference type="Pfam" id="PF00892"/>
    </source>
</evidence>
<name>A0AAW1K9K6_SAPOF</name>
<gene>
    <name evidence="8" type="ORF">RND81_06G042700</name>
</gene>
<feature type="transmembrane region" description="Helical" evidence="6">
    <location>
        <begin position="242"/>
        <end position="267"/>
    </location>
</feature>
<evidence type="ECO:0000313" key="9">
    <source>
        <dbReference type="Proteomes" id="UP001443914"/>
    </source>
</evidence>
<dbReference type="EMBL" id="JBDFQZ010000006">
    <property type="protein sequence ID" value="KAK9713658.1"/>
    <property type="molecule type" value="Genomic_DNA"/>
</dbReference>
<dbReference type="Pfam" id="PF00892">
    <property type="entry name" value="EamA"/>
    <property type="match status" value="1"/>
</dbReference>
<feature type="transmembrane region" description="Helical" evidence="6">
    <location>
        <begin position="183"/>
        <end position="203"/>
    </location>
</feature>
<feature type="transmembrane region" description="Helical" evidence="6">
    <location>
        <begin position="12"/>
        <end position="28"/>
    </location>
</feature>
<comment type="subcellular location">
    <subcellularLocation>
        <location evidence="1 6">Membrane</location>
        <topology evidence="1 6">Multi-pass membrane protein</topology>
    </subcellularLocation>
</comment>
<feature type="transmembrane region" description="Helical" evidence="6">
    <location>
        <begin position="72"/>
        <end position="95"/>
    </location>
</feature>
<dbReference type="GO" id="GO:0016020">
    <property type="term" value="C:membrane"/>
    <property type="evidence" value="ECO:0007669"/>
    <property type="project" value="UniProtKB-SubCell"/>
</dbReference>
<dbReference type="InterPro" id="IPR000620">
    <property type="entry name" value="EamA_dom"/>
</dbReference>